<dbReference type="Proteomes" id="UP000688137">
    <property type="component" value="Unassembled WGS sequence"/>
</dbReference>
<keyword evidence="4" id="KW-1185">Reference proteome</keyword>
<name>A0A8S1LIE6_PARPR</name>
<accession>A0A8S1LIE6</accession>
<sequence>MNVNLICPQHKQQVIQACIDLDCSVFPFMCKVCMTDQKTISQHTKHNQCLIPYQQYVTLVSKQIEDQLHDANKYIDLFNKESQVVQQILLSDEHLNNMEGYVRSQKQQIESDINQALESIILLFELHKTELLNKLDQYLKIYKNNFFILKEQLEPIHFLLTKCKYYSNENNLKQKLHTKPDLGSQVKVSIKQMSIIKKPEQLKQVLDKVKKAQELQYNNENFTKLLTDAMNSIKDFYNKNVSIPNQTPIEIQQQPNILTTIQAISSPPIKSKSMDVSNADKVTMLDDNKTVISAVDTKISVQSQLQPTIIPNINVQILDNRIIEDANQSKGHSNQRFRIKKKLSIEFQVTSLALVSNASVALGLADGTVKLLDMSTSKVSFYPNTYIQHTKPVCQLSILKQNRGTRLASLSDENYAIIWTLGENYVPYPERKLIGFKSKLNRIMDIADSSHLLCLSDTNLQVINYHDNRIAYTFDFKTQLIEFLYVSKYEKFATISQGNIVSIYSLKMNNNLQGAMLLVNCELESLESIILLFELHKTELLNKLDQYLKIYKNNFFILKEQLEPIHFLLTKCKYYSNENNLKQKLHTKPDLGSQVKVSIKQMSIIKKPEQLKQVLDKVKKAQELQYNNENFTKLLTDAMNSIKDFYNKNVSIPNQTPIEIQQQPNILTTIQAISSPPIKSKSMDVSNADKVTMLDDNKTVISAVDTKISVQSQLQPTIIPNINVQILDNRIIEDANQSKGHSNQRFRIKKKLSIEFQVTSLALVSNASVALGLADGTVKLLDMSTSKVSFYPNTYIQHTKPVCQLSILKQNRGTRLASLSDENYAIIWTLGENYVPYPERKLIGFKSKLNRIMDIADSSHLLCLSDTNLQVINYHDNRIAYTFDFKTQLIEFLYVSKYEKFATISQGNIVSIYSLKMNNNLQGAMLLVNCELECIQPALPISNISTCIATEYLNDIVICYGCTDGSVKLFNVLKNILIGEYQLFNSKVQEMIIVKQHKLFILVAFAESLKQIKAIMIQESKIIPIEMFGELLECPARSGKNVLQTFFKNRSSFYLLSDSQKDIGLYELC</sequence>
<dbReference type="AlphaFoldDB" id="A0A8S1LIE6"/>
<proteinExistence type="predicted"/>
<evidence type="ECO:0000256" key="2">
    <source>
        <dbReference type="ARBA" id="ARBA00022737"/>
    </source>
</evidence>
<dbReference type="InterPro" id="IPR050505">
    <property type="entry name" value="WDR55/POC1"/>
</dbReference>
<keyword evidence="1" id="KW-0853">WD repeat</keyword>
<dbReference type="PANTHER" id="PTHR44019:SF8">
    <property type="entry name" value="POC1 CENTRIOLAR PROTEIN HOMOLOG"/>
    <property type="match status" value="1"/>
</dbReference>
<organism evidence="3 4">
    <name type="scientific">Paramecium primaurelia</name>
    <dbReference type="NCBI Taxonomy" id="5886"/>
    <lineage>
        <taxon>Eukaryota</taxon>
        <taxon>Sar</taxon>
        <taxon>Alveolata</taxon>
        <taxon>Ciliophora</taxon>
        <taxon>Intramacronucleata</taxon>
        <taxon>Oligohymenophorea</taxon>
        <taxon>Peniculida</taxon>
        <taxon>Parameciidae</taxon>
        <taxon>Paramecium</taxon>
    </lineage>
</organism>
<dbReference type="PANTHER" id="PTHR44019">
    <property type="entry name" value="WD REPEAT-CONTAINING PROTEIN 55"/>
    <property type="match status" value="1"/>
</dbReference>
<dbReference type="EMBL" id="CAJJDM010000036">
    <property type="protein sequence ID" value="CAD8065193.1"/>
    <property type="molecule type" value="Genomic_DNA"/>
</dbReference>
<evidence type="ECO:0000313" key="4">
    <source>
        <dbReference type="Proteomes" id="UP000688137"/>
    </source>
</evidence>
<protein>
    <submittedName>
        <fullName evidence="3">Uncharacterized protein</fullName>
    </submittedName>
</protein>
<comment type="caution">
    <text evidence="3">The sequence shown here is derived from an EMBL/GenBank/DDBJ whole genome shotgun (WGS) entry which is preliminary data.</text>
</comment>
<evidence type="ECO:0000256" key="1">
    <source>
        <dbReference type="ARBA" id="ARBA00022574"/>
    </source>
</evidence>
<evidence type="ECO:0000313" key="3">
    <source>
        <dbReference type="EMBL" id="CAD8065193.1"/>
    </source>
</evidence>
<reference evidence="3" key="1">
    <citation type="submission" date="2021-01" db="EMBL/GenBank/DDBJ databases">
        <authorList>
            <consortium name="Genoscope - CEA"/>
            <person name="William W."/>
        </authorList>
    </citation>
    <scope>NUCLEOTIDE SEQUENCE</scope>
</reference>
<keyword evidence="2" id="KW-0677">Repeat</keyword>
<gene>
    <name evidence="3" type="ORF">PPRIM_AZ9-3.1.T0370144</name>
</gene>